<name>A0A2I8VR57_9EURY</name>
<dbReference type="AlphaFoldDB" id="A0A2I8VR57"/>
<dbReference type="Proteomes" id="UP000236584">
    <property type="component" value="Plasmid unnamed2"/>
</dbReference>
<evidence type="ECO:0000313" key="1">
    <source>
        <dbReference type="EMBL" id="AUV84354.1"/>
    </source>
</evidence>
<evidence type="ECO:0000313" key="2">
    <source>
        <dbReference type="Proteomes" id="UP000236584"/>
    </source>
</evidence>
<proteinExistence type="predicted"/>
<geneLocation type="plasmid" evidence="1">
    <name>unnamed2</name>
</geneLocation>
<keyword evidence="1" id="KW-0614">Plasmid</keyword>
<protein>
    <submittedName>
        <fullName evidence="1">Uncharacterized protein</fullName>
    </submittedName>
</protein>
<organism evidence="1 2">
    <name type="scientific">Salinigranum rubrum</name>
    <dbReference type="NCBI Taxonomy" id="755307"/>
    <lineage>
        <taxon>Archaea</taxon>
        <taxon>Methanobacteriati</taxon>
        <taxon>Methanobacteriota</taxon>
        <taxon>Stenosarchaea group</taxon>
        <taxon>Halobacteria</taxon>
        <taxon>Halobacteriales</taxon>
        <taxon>Haloferacaceae</taxon>
        <taxon>Salinigranum</taxon>
    </lineage>
</organism>
<gene>
    <name evidence="1" type="ORF">C2R22_22665</name>
</gene>
<keyword evidence="2" id="KW-1185">Reference proteome</keyword>
<sequence>MPPHDTLCWEDIDFDDIDYDAHDGNPSGHERTLRSLRSQIDSSEAILRRYLRELGVPTGGDLVRVSIPTHVQYRDPFAFDRARRARTAQSNLRSQRRRFCQVYREHRRRKHDAENTESK</sequence>
<reference evidence="1 2" key="1">
    <citation type="submission" date="2018-01" db="EMBL/GenBank/DDBJ databases">
        <title>Complete genome sequence of Salinigranum rubrum GX10T, an extremely halophilic archaeon isolated from a marine solar saltern.</title>
        <authorList>
            <person name="Han S."/>
        </authorList>
    </citation>
    <scope>NUCLEOTIDE SEQUENCE [LARGE SCALE GENOMIC DNA]</scope>
    <source>
        <strain evidence="1 2">GX10</strain>
        <plasmid evidence="2">Plasmid unnamed2</plasmid>
    </source>
</reference>
<accession>A0A2I8VR57</accession>
<dbReference type="EMBL" id="CP026311">
    <property type="protein sequence ID" value="AUV84354.1"/>
    <property type="molecule type" value="Genomic_DNA"/>
</dbReference>
<dbReference type="KEGG" id="srub:C2R22_22665"/>